<dbReference type="AlphaFoldDB" id="A0A2N5VB98"/>
<evidence type="ECO:0000256" key="8">
    <source>
        <dbReference type="SAM" id="MobiDB-lite"/>
    </source>
</evidence>
<sequence length="402" mass="45162">MNSSHVPSRKHSYLALTDAARVVPHIDCKEWRRGGGAVIRCDVPLENRISRGATARPGHPAPADLTSDGRSGRCTAPEPRETENQPSLSMPQETNTSAAGDTEIKDHEEYQYLNLIRHVIQHGQDRPDRTGTGTRSCFAPPQLRFTLTNSTLPLITTKRVHVKAIMHELLWFIRGSTSSDELKEVGVKIWDGNGSREYLDSVGLKQYESGTLGPVYGFQWRHFGAEYQGPNHDYSGQGIDQLAQVIHAIMHRPTDRRIILSAWNPADLHKMALPPCHIMCQFYVTLPDEAHPKPRLSAILYQRSADIGLGLPFNIASYALLVHMIAQVTNTEAFELAIQLGDAHIYNNHLAPLRDVQLLRTPKPFPTLAIDPSVRHIDDFRFEHFQVVDYSSHPKLEMEMSV</sequence>
<reference evidence="12 13" key="1">
    <citation type="submission" date="2017-11" db="EMBL/GenBank/DDBJ databases">
        <title>De novo assembly and phasing of dikaryotic genomes from two isolates of Puccinia coronata f. sp. avenae, the causal agent of oat crown rust.</title>
        <authorList>
            <person name="Miller M.E."/>
            <person name="Zhang Y."/>
            <person name="Omidvar V."/>
            <person name="Sperschneider J."/>
            <person name="Schwessinger B."/>
            <person name="Raley C."/>
            <person name="Palmer J.M."/>
            <person name="Garnica D."/>
            <person name="Upadhyaya N."/>
            <person name="Rathjen J."/>
            <person name="Taylor J.M."/>
            <person name="Park R.F."/>
            <person name="Dodds P.N."/>
            <person name="Hirsch C.D."/>
            <person name="Kianian S.F."/>
            <person name="Figueroa M."/>
        </authorList>
    </citation>
    <scope>NUCLEOTIDE SEQUENCE [LARGE SCALE GENOMIC DNA]</scope>
    <source>
        <strain evidence="11">12NC29</strain>
        <strain evidence="10">12SD80</strain>
    </source>
</reference>
<dbReference type="GO" id="GO:0004799">
    <property type="term" value="F:thymidylate synthase activity"/>
    <property type="evidence" value="ECO:0007669"/>
    <property type="project" value="UniProtKB-EC"/>
</dbReference>
<evidence type="ECO:0000313" key="10">
    <source>
        <dbReference type="EMBL" id="PLW36237.1"/>
    </source>
</evidence>
<evidence type="ECO:0000256" key="4">
    <source>
        <dbReference type="ARBA" id="ARBA00022679"/>
    </source>
</evidence>
<dbReference type="PANTHER" id="PTHR11548">
    <property type="entry name" value="THYMIDYLATE SYNTHASE 1"/>
    <property type="match status" value="1"/>
</dbReference>
<dbReference type="EC" id="2.1.1.45" evidence="2"/>
<keyword evidence="4" id="KW-0808">Transferase</keyword>
<feature type="domain" description="Thymidylate synthase/dCMP hydroxymethylase" evidence="9">
    <location>
        <begin position="111"/>
        <end position="402"/>
    </location>
</feature>
<proteinExistence type="inferred from homology"/>
<dbReference type="Gene3D" id="3.30.572.10">
    <property type="entry name" value="Thymidylate synthase/dCMP hydroxymethylase domain"/>
    <property type="match status" value="1"/>
</dbReference>
<protein>
    <recommendedName>
        <fullName evidence="2">thymidylate synthase</fullName>
        <ecNumber evidence="2">2.1.1.45</ecNumber>
    </recommendedName>
</protein>
<dbReference type="Pfam" id="PF00303">
    <property type="entry name" value="Thymidylat_synt"/>
    <property type="match status" value="1"/>
</dbReference>
<feature type="compositionally biased region" description="Polar residues" evidence="8">
    <location>
        <begin position="84"/>
        <end position="99"/>
    </location>
</feature>
<dbReference type="Proteomes" id="UP000235392">
    <property type="component" value="Unassembled WGS sequence"/>
</dbReference>
<evidence type="ECO:0000256" key="1">
    <source>
        <dbReference type="ARBA" id="ARBA00004992"/>
    </source>
</evidence>
<keyword evidence="3" id="KW-0489">Methyltransferase</keyword>
<dbReference type="InterPro" id="IPR036926">
    <property type="entry name" value="Thymidate_synth/dCMP_Mease_sf"/>
</dbReference>
<dbReference type="GO" id="GO:0032259">
    <property type="term" value="P:methylation"/>
    <property type="evidence" value="ECO:0007669"/>
    <property type="project" value="UniProtKB-KW"/>
</dbReference>
<evidence type="ECO:0000313" key="12">
    <source>
        <dbReference type="Proteomes" id="UP000235388"/>
    </source>
</evidence>
<dbReference type="InterPro" id="IPR045097">
    <property type="entry name" value="Thymidate_synth/dCMP_Mease"/>
</dbReference>
<dbReference type="NCBIfam" id="TIGR03284">
    <property type="entry name" value="thym_sym"/>
    <property type="match status" value="1"/>
</dbReference>
<dbReference type="FunFam" id="3.30.572.10:FF:000013">
    <property type="entry name" value="Thymidylate synthase"/>
    <property type="match status" value="1"/>
</dbReference>
<evidence type="ECO:0000256" key="2">
    <source>
        <dbReference type="ARBA" id="ARBA00011947"/>
    </source>
</evidence>
<dbReference type="CDD" id="cd00351">
    <property type="entry name" value="TS_Pyrimidine_HMase"/>
    <property type="match status" value="1"/>
</dbReference>
<comment type="catalytic activity">
    <reaction evidence="6">
        <text>dUMP + (6R)-5,10-methylene-5,6,7,8-tetrahydrofolate = 7,8-dihydrofolate + dTMP</text>
        <dbReference type="Rhea" id="RHEA:12104"/>
        <dbReference type="ChEBI" id="CHEBI:15636"/>
        <dbReference type="ChEBI" id="CHEBI:57451"/>
        <dbReference type="ChEBI" id="CHEBI:63528"/>
        <dbReference type="ChEBI" id="CHEBI:246422"/>
        <dbReference type="EC" id="2.1.1.45"/>
    </reaction>
</comment>
<dbReference type="GO" id="GO:0006231">
    <property type="term" value="P:dTMP biosynthetic process"/>
    <property type="evidence" value="ECO:0007669"/>
    <property type="project" value="InterPro"/>
</dbReference>
<evidence type="ECO:0000313" key="13">
    <source>
        <dbReference type="Proteomes" id="UP000235392"/>
    </source>
</evidence>
<comment type="caution">
    <text evidence="11">The sequence shown here is derived from an EMBL/GenBank/DDBJ whole genome shotgun (WGS) entry which is preliminary data.</text>
</comment>
<dbReference type="GO" id="GO:0005829">
    <property type="term" value="C:cytosol"/>
    <property type="evidence" value="ECO:0007669"/>
    <property type="project" value="TreeGrafter"/>
</dbReference>
<dbReference type="STRING" id="200324.A0A2N5VB98"/>
<dbReference type="EMBL" id="PGCI01000163">
    <property type="protein sequence ID" value="PLW36237.1"/>
    <property type="molecule type" value="Genomic_DNA"/>
</dbReference>
<dbReference type="EMBL" id="PGCJ01000112">
    <property type="protein sequence ID" value="PLW47265.1"/>
    <property type="molecule type" value="Genomic_DNA"/>
</dbReference>
<dbReference type="InterPro" id="IPR020940">
    <property type="entry name" value="Thymidylate_synthase_AS"/>
</dbReference>
<dbReference type="SUPFAM" id="SSF55831">
    <property type="entry name" value="Thymidylate synthase/dCMP hydroxymethylase"/>
    <property type="match status" value="1"/>
</dbReference>
<evidence type="ECO:0000256" key="6">
    <source>
        <dbReference type="ARBA" id="ARBA00047344"/>
    </source>
</evidence>
<dbReference type="PROSITE" id="PS00091">
    <property type="entry name" value="THYMIDYLATE_SYNTHASE"/>
    <property type="match status" value="1"/>
</dbReference>
<dbReference type="OrthoDB" id="766at2759"/>
<dbReference type="GO" id="GO:0006235">
    <property type="term" value="P:dTTP biosynthetic process"/>
    <property type="evidence" value="ECO:0007669"/>
    <property type="project" value="UniProtKB-UniPathway"/>
</dbReference>
<comment type="pathway">
    <text evidence="1">Pyrimidine metabolism; dTTP biosynthesis.</text>
</comment>
<organism evidence="11 12">
    <name type="scientific">Puccinia coronata f. sp. avenae</name>
    <dbReference type="NCBI Taxonomy" id="200324"/>
    <lineage>
        <taxon>Eukaryota</taxon>
        <taxon>Fungi</taxon>
        <taxon>Dikarya</taxon>
        <taxon>Basidiomycota</taxon>
        <taxon>Pucciniomycotina</taxon>
        <taxon>Pucciniomycetes</taxon>
        <taxon>Pucciniales</taxon>
        <taxon>Pucciniaceae</taxon>
        <taxon>Puccinia</taxon>
    </lineage>
</organism>
<keyword evidence="12" id="KW-1185">Reference proteome</keyword>
<feature type="region of interest" description="Disordered" evidence="8">
    <location>
        <begin position="51"/>
        <end position="100"/>
    </location>
</feature>
<feature type="active site" evidence="7">
    <location>
        <position position="276"/>
    </location>
</feature>
<dbReference type="PRINTS" id="PR00108">
    <property type="entry name" value="THYMDSNTHASE"/>
</dbReference>
<dbReference type="UniPathway" id="UPA00575"/>
<dbReference type="GO" id="GO:0005739">
    <property type="term" value="C:mitochondrion"/>
    <property type="evidence" value="ECO:0007669"/>
    <property type="project" value="TreeGrafter"/>
</dbReference>
<keyword evidence="5" id="KW-0545">Nucleotide biosynthesis</keyword>
<dbReference type="InterPro" id="IPR023451">
    <property type="entry name" value="Thymidate_synth/dCMP_Mease_dom"/>
</dbReference>
<dbReference type="PANTHER" id="PTHR11548:SF2">
    <property type="entry name" value="THYMIDYLATE SYNTHASE"/>
    <property type="match status" value="1"/>
</dbReference>
<evidence type="ECO:0000259" key="9">
    <source>
        <dbReference type="Pfam" id="PF00303"/>
    </source>
</evidence>
<name>A0A2N5VB98_9BASI</name>
<dbReference type="InterPro" id="IPR000398">
    <property type="entry name" value="Thymidylate_synthase"/>
</dbReference>
<dbReference type="Proteomes" id="UP000235388">
    <property type="component" value="Unassembled WGS sequence"/>
</dbReference>
<dbReference type="HAMAP" id="MF_00008">
    <property type="entry name" value="Thymidy_synth_bact"/>
    <property type="match status" value="1"/>
</dbReference>
<evidence type="ECO:0000256" key="5">
    <source>
        <dbReference type="ARBA" id="ARBA00022727"/>
    </source>
</evidence>
<evidence type="ECO:0000256" key="3">
    <source>
        <dbReference type="ARBA" id="ARBA00022603"/>
    </source>
</evidence>
<evidence type="ECO:0000313" key="11">
    <source>
        <dbReference type="EMBL" id="PLW47265.1"/>
    </source>
</evidence>
<accession>A0A2N5VB98</accession>
<evidence type="ECO:0000256" key="7">
    <source>
        <dbReference type="PROSITE-ProRule" id="PRU10016"/>
    </source>
</evidence>
<gene>
    <name evidence="11" type="ORF">PCANC_12422</name>
    <name evidence="10" type="ORF">PCASD_12087</name>
</gene>